<dbReference type="Proteomes" id="UP000253490">
    <property type="component" value="Unassembled WGS sequence"/>
</dbReference>
<gene>
    <name evidence="7" type="ORF">DES36_11632</name>
</gene>
<accession>A0A366I088</accession>
<evidence type="ECO:0000259" key="6">
    <source>
        <dbReference type="Pfam" id="PF04545"/>
    </source>
</evidence>
<keyword evidence="5" id="KW-0175">Coiled coil</keyword>
<evidence type="ECO:0000256" key="5">
    <source>
        <dbReference type="SAM" id="Coils"/>
    </source>
</evidence>
<dbReference type="EMBL" id="QNRX01000016">
    <property type="protein sequence ID" value="RBP60375.1"/>
    <property type="molecule type" value="Genomic_DNA"/>
</dbReference>
<dbReference type="GO" id="GO:0016987">
    <property type="term" value="F:sigma factor activity"/>
    <property type="evidence" value="ECO:0007669"/>
    <property type="project" value="UniProtKB-KW"/>
</dbReference>
<dbReference type="InterPro" id="IPR014284">
    <property type="entry name" value="RNA_pol_sigma-70_dom"/>
</dbReference>
<dbReference type="InterPro" id="IPR013324">
    <property type="entry name" value="RNA_pol_sigma_r3/r4-like"/>
</dbReference>
<evidence type="ECO:0000313" key="8">
    <source>
        <dbReference type="Proteomes" id="UP000253490"/>
    </source>
</evidence>
<evidence type="ECO:0000313" key="7">
    <source>
        <dbReference type="EMBL" id="RBP60375.1"/>
    </source>
</evidence>
<organism evidence="7 8">
    <name type="scientific">Alkalibaculum bacchi</name>
    <dbReference type="NCBI Taxonomy" id="645887"/>
    <lineage>
        <taxon>Bacteria</taxon>
        <taxon>Bacillati</taxon>
        <taxon>Bacillota</taxon>
        <taxon>Clostridia</taxon>
        <taxon>Eubacteriales</taxon>
        <taxon>Eubacteriaceae</taxon>
        <taxon>Alkalibaculum</taxon>
    </lineage>
</organism>
<dbReference type="InterPro" id="IPR007630">
    <property type="entry name" value="RNA_pol_sigma70_r4"/>
</dbReference>
<keyword evidence="4" id="KW-0804">Transcription</keyword>
<dbReference type="GO" id="GO:0003677">
    <property type="term" value="F:DNA binding"/>
    <property type="evidence" value="ECO:0007669"/>
    <property type="project" value="UniProtKB-KW"/>
</dbReference>
<feature type="domain" description="RNA polymerase sigma-70 region 4" evidence="6">
    <location>
        <begin position="83"/>
        <end position="132"/>
    </location>
</feature>
<dbReference type="NCBIfam" id="TIGR02937">
    <property type="entry name" value="sigma70-ECF"/>
    <property type="match status" value="1"/>
</dbReference>
<keyword evidence="8" id="KW-1185">Reference proteome</keyword>
<keyword evidence="2" id="KW-0731">Sigma factor</keyword>
<proteinExistence type="predicted"/>
<dbReference type="Pfam" id="PF04545">
    <property type="entry name" value="Sigma70_r4"/>
    <property type="match status" value="1"/>
</dbReference>
<comment type="caution">
    <text evidence="7">The sequence shown here is derived from an EMBL/GenBank/DDBJ whole genome shotgun (WGS) entry which is preliminary data.</text>
</comment>
<feature type="coiled-coil region" evidence="5">
    <location>
        <begin position="70"/>
        <end position="97"/>
    </location>
</feature>
<keyword evidence="1" id="KW-0805">Transcription regulation</keyword>
<dbReference type="SUPFAM" id="SSF88659">
    <property type="entry name" value="Sigma3 and sigma4 domains of RNA polymerase sigma factors"/>
    <property type="match status" value="1"/>
</dbReference>
<reference evidence="7 8" key="1">
    <citation type="submission" date="2018-06" db="EMBL/GenBank/DDBJ databases">
        <title>Genomic Encyclopedia of Type Strains, Phase IV (KMG-IV): sequencing the most valuable type-strain genomes for metagenomic binning, comparative biology and taxonomic classification.</title>
        <authorList>
            <person name="Goeker M."/>
        </authorList>
    </citation>
    <scope>NUCLEOTIDE SEQUENCE [LARGE SCALE GENOMIC DNA]</scope>
    <source>
        <strain evidence="7 8">DSM 22112</strain>
    </source>
</reference>
<protein>
    <submittedName>
        <fullName evidence="7">RNA polymerase sigma factor (Sigma-70 family)</fullName>
    </submittedName>
</protein>
<dbReference type="PANTHER" id="PTHR30385">
    <property type="entry name" value="SIGMA FACTOR F FLAGELLAR"/>
    <property type="match status" value="1"/>
</dbReference>
<dbReference type="Gene3D" id="1.20.140.160">
    <property type="match status" value="1"/>
</dbReference>
<dbReference type="RefSeq" id="WP_113921335.1">
    <property type="nucleotide sequence ID" value="NZ_QNRX01000016.1"/>
</dbReference>
<dbReference type="GO" id="GO:0006352">
    <property type="term" value="P:DNA-templated transcription initiation"/>
    <property type="evidence" value="ECO:0007669"/>
    <property type="project" value="InterPro"/>
</dbReference>
<dbReference type="OrthoDB" id="1698246at2"/>
<evidence type="ECO:0000256" key="1">
    <source>
        <dbReference type="ARBA" id="ARBA00023015"/>
    </source>
</evidence>
<dbReference type="AlphaFoldDB" id="A0A366I088"/>
<evidence type="ECO:0000256" key="4">
    <source>
        <dbReference type="ARBA" id="ARBA00023163"/>
    </source>
</evidence>
<evidence type="ECO:0000256" key="3">
    <source>
        <dbReference type="ARBA" id="ARBA00023125"/>
    </source>
</evidence>
<sequence>MVKKEYFIFVNGDKVMVSKEVYLAYWQHTNRENYLERLDRQNKLVFFSDVDHDGNFVDNLADKSVDVEKLVETKEAIEALNTALSELNDEEREIINALYFREETTRVVANRFGLPQTNLIRRRNKILKKLKEVLENI</sequence>
<keyword evidence="3" id="KW-0238">DNA-binding</keyword>
<evidence type="ECO:0000256" key="2">
    <source>
        <dbReference type="ARBA" id="ARBA00023082"/>
    </source>
</evidence>
<name>A0A366I088_9FIRM</name>